<accession>A0ABP0CA84</accession>
<dbReference type="EMBL" id="CAWUHD010000082">
    <property type="protein sequence ID" value="CAK7228955.1"/>
    <property type="molecule type" value="Genomic_DNA"/>
</dbReference>
<organism evidence="1 2">
    <name type="scientific">Sporothrix eucalyptigena</name>
    <dbReference type="NCBI Taxonomy" id="1812306"/>
    <lineage>
        <taxon>Eukaryota</taxon>
        <taxon>Fungi</taxon>
        <taxon>Dikarya</taxon>
        <taxon>Ascomycota</taxon>
        <taxon>Pezizomycotina</taxon>
        <taxon>Sordariomycetes</taxon>
        <taxon>Sordariomycetidae</taxon>
        <taxon>Ophiostomatales</taxon>
        <taxon>Ophiostomataceae</taxon>
        <taxon>Sporothrix</taxon>
    </lineage>
</organism>
<evidence type="ECO:0000313" key="2">
    <source>
        <dbReference type="Proteomes" id="UP001642482"/>
    </source>
</evidence>
<evidence type="ECO:0000313" key="1">
    <source>
        <dbReference type="EMBL" id="CAK7228955.1"/>
    </source>
</evidence>
<proteinExistence type="predicted"/>
<name>A0ABP0CA84_9PEZI</name>
<keyword evidence="2" id="KW-1185">Reference proteome</keyword>
<comment type="caution">
    <text evidence="1">The sequence shown here is derived from an EMBL/GenBank/DDBJ whole genome shotgun (WGS) entry which is preliminary data.</text>
</comment>
<sequence length="89" mass="9778">MDMVEAANADAWHKTQTCSGYVDTAALVLWGQTMEKKDTGSSTSANANSPNGVVLAKKKVFGTFERELEQMNPAWGCIRRMIDIIKALK</sequence>
<protein>
    <submittedName>
        <fullName evidence="1">Uncharacterized protein</fullName>
    </submittedName>
</protein>
<reference evidence="1 2" key="1">
    <citation type="submission" date="2024-01" db="EMBL/GenBank/DDBJ databases">
        <authorList>
            <person name="Allen C."/>
            <person name="Tagirdzhanova G."/>
        </authorList>
    </citation>
    <scope>NUCLEOTIDE SEQUENCE [LARGE SCALE GENOMIC DNA]</scope>
</reference>
<dbReference type="Proteomes" id="UP001642482">
    <property type="component" value="Unassembled WGS sequence"/>
</dbReference>
<gene>
    <name evidence="1" type="ORF">SEUCBS140593_007085</name>
</gene>